<dbReference type="GO" id="GO:0003677">
    <property type="term" value="F:DNA binding"/>
    <property type="evidence" value="ECO:0007669"/>
    <property type="project" value="InterPro"/>
</dbReference>
<dbReference type="RefSeq" id="WP_078750863.1">
    <property type="nucleotide sequence ID" value="NZ_FUXU01000002.1"/>
</dbReference>
<evidence type="ECO:0000313" key="3">
    <source>
        <dbReference type="Proteomes" id="UP000190162"/>
    </source>
</evidence>
<proteinExistence type="predicted"/>
<gene>
    <name evidence="2" type="ORF">SAMN02745132_00316</name>
</gene>
<organism evidence="2 3">
    <name type="scientific">Enterovibrio nigricans DSM 22720</name>
    <dbReference type="NCBI Taxonomy" id="1121868"/>
    <lineage>
        <taxon>Bacteria</taxon>
        <taxon>Pseudomonadati</taxon>
        <taxon>Pseudomonadota</taxon>
        <taxon>Gammaproteobacteria</taxon>
        <taxon>Vibrionales</taxon>
        <taxon>Vibrionaceae</taxon>
        <taxon>Enterovibrio</taxon>
    </lineage>
</organism>
<evidence type="ECO:0000256" key="1">
    <source>
        <dbReference type="ARBA" id="ARBA00023172"/>
    </source>
</evidence>
<accession>A0A1T4TXN1</accession>
<keyword evidence="1" id="KW-0233">DNA recombination</keyword>
<evidence type="ECO:0008006" key="4">
    <source>
        <dbReference type="Google" id="ProtNLM"/>
    </source>
</evidence>
<dbReference type="OrthoDB" id="5366218at2"/>
<dbReference type="InterPro" id="IPR011010">
    <property type="entry name" value="DNA_brk_join_enz"/>
</dbReference>
<sequence length="651" mass="75543">MSNESYAIRETVIVTLRDLVEKDYLHPEKINISLPKAGRKQSMDLGAIAYVKRKFVQGQGHKSDNPYLVVEDSLVVHRRFFLRNLIEYIITKGYKETSVVAIIGRIRGSFNYIDEQGFSEPFLKDSAQSEIVYREVSKELRHKIDSNKITPRQAEIIQVNIAFVIRIAHGEQVAHFIVENAVKFSGNVTVTAPREIKELKYAYNIYKSLAEELTILIVKEKNFPFLLKLPDYTTYLFPYATHRVTPYCNRPTYTYNHELGRLATDQEYFKKCPEKKEAELRENLKRSTKRLRDANLDPRAKCRRALAATAMQSYQMLFMMLTGAYASEIAQLKFDGQLEFEKSVTNKSYRAIKLRAAGRIVQYDLAAGSVSLFRRYLKLREWVLDGRKESFLFFGLQVKSWLPVPVCESAIRNFQRNKIIGIFMPQNFEMLTARQFRKTKSLFLHEQQDIDRKTVADVLNHSEETNERSYMEVSPEKARDELTSYWEAVHEASSHIQDVESEKSCAHKPIAAGHCDDYQHPEPAIESPPIEPDCRKQYGCLFCIHYICHANDKEDIHKLFSLLYIVTGVLNSVADTNKAKDLFLMLSARVKNILLQIKMKSKTGSEKVDEIGERVFKLGELTPYWENRLQRYEALGLIFIESQEWEGLWKR</sequence>
<dbReference type="Proteomes" id="UP000190162">
    <property type="component" value="Unassembled WGS sequence"/>
</dbReference>
<dbReference type="Gene3D" id="1.10.443.10">
    <property type="entry name" value="Intergrase catalytic core"/>
    <property type="match status" value="1"/>
</dbReference>
<dbReference type="AlphaFoldDB" id="A0A1T4TXN1"/>
<name>A0A1T4TXN1_9GAMM</name>
<dbReference type="GO" id="GO:0006310">
    <property type="term" value="P:DNA recombination"/>
    <property type="evidence" value="ECO:0007669"/>
    <property type="project" value="UniProtKB-KW"/>
</dbReference>
<evidence type="ECO:0000313" key="2">
    <source>
        <dbReference type="EMBL" id="SKA45206.1"/>
    </source>
</evidence>
<dbReference type="GO" id="GO:0015074">
    <property type="term" value="P:DNA integration"/>
    <property type="evidence" value="ECO:0007669"/>
    <property type="project" value="InterPro"/>
</dbReference>
<keyword evidence="3" id="KW-1185">Reference proteome</keyword>
<reference evidence="3" key="1">
    <citation type="submission" date="2017-02" db="EMBL/GenBank/DDBJ databases">
        <authorList>
            <person name="Varghese N."/>
            <person name="Submissions S."/>
        </authorList>
    </citation>
    <scope>NUCLEOTIDE SEQUENCE [LARGE SCALE GENOMIC DNA]</scope>
    <source>
        <strain evidence="3">DSM 22720</strain>
    </source>
</reference>
<dbReference type="SUPFAM" id="SSF56349">
    <property type="entry name" value="DNA breaking-rejoining enzymes"/>
    <property type="match status" value="1"/>
</dbReference>
<protein>
    <recommendedName>
        <fullName evidence="4">Phage integrase family protein</fullName>
    </recommendedName>
</protein>
<dbReference type="InterPro" id="IPR013762">
    <property type="entry name" value="Integrase-like_cat_sf"/>
</dbReference>
<dbReference type="EMBL" id="FUXU01000002">
    <property type="protein sequence ID" value="SKA45206.1"/>
    <property type="molecule type" value="Genomic_DNA"/>
</dbReference>